<feature type="compositionally biased region" description="Acidic residues" evidence="1">
    <location>
        <begin position="359"/>
        <end position="379"/>
    </location>
</feature>
<accession>A0A8J9SX46</accession>
<organism evidence="2">
    <name type="scientific">Phaeodactylum tricornutum</name>
    <name type="common">Diatom</name>
    <dbReference type="NCBI Taxonomy" id="2850"/>
    <lineage>
        <taxon>Eukaryota</taxon>
        <taxon>Sar</taxon>
        <taxon>Stramenopiles</taxon>
        <taxon>Ochrophyta</taxon>
        <taxon>Bacillariophyta</taxon>
        <taxon>Bacillariophyceae</taxon>
        <taxon>Bacillariophycidae</taxon>
        <taxon>Naviculales</taxon>
        <taxon>Phaeodactylaceae</taxon>
        <taxon>Phaeodactylum</taxon>
    </lineage>
</organism>
<name>A0A8J9SX46_PHATR</name>
<evidence type="ECO:0000313" key="2">
    <source>
        <dbReference type="EMBL" id="CAG9293344.1"/>
    </source>
</evidence>
<feature type="compositionally biased region" description="Basic and acidic residues" evidence="1">
    <location>
        <begin position="319"/>
        <end position="329"/>
    </location>
</feature>
<dbReference type="Proteomes" id="UP000836788">
    <property type="component" value="Chromosome 8"/>
</dbReference>
<dbReference type="AlphaFoldDB" id="A0A8J9SX46"/>
<reference evidence="2" key="1">
    <citation type="submission" date="2022-02" db="EMBL/GenBank/DDBJ databases">
        <authorList>
            <person name="Giguere J D."/>
        </authorList>
    </citation>
    <scope>NUCLEOTIDE SEQUENCE</scope>
    <source>
        <strain evidence="2">CCAP 1055/1</strain>
    </source>
</reference>
<proteinExistence type="predicted"/>
<evidence type="ECO:0008006" key="3">
    <source>
        <dbReference type="Google" id="ProtNLM"/>
    </source>
</evidence>
<gene>
    <name evidence="2" type="ORF">PTTT1_LOCUS51231</name>
</gene>
<feature type="region of interest" description="Disordered" evidence="1">
    <location>
        <begin position="288"/>
        <end position="379"/>
    </location>
</feature>
<evidence type="ECO:0000256" key="1">
    <source>
        <dbReference type="SAM" id="MobiDB-lite"/>
    </source>
</evidence>
<sequence length="379" mass="42424">MTKRSESIENLFRKLTVSKQEPSPSESTTTPREHPPYLFLLQHSNAAHLRHAAAQGTLEDTLYHRAGLRTPAENATRDCQAGTLWMRHVGTTLQKTVPRLIWVQTTSISGSQDKRNERASWITPNQTTVIDLSVDPWGWNDSDALNLNCLETLLRVLKEKVAAQKDTNSSELGTIDDYSNYCVPIMFDSISPLLVRHGFDRILNFLTLVSRIPTVCPLVVPIRTDSLTSAQHCRLEDASHAVLWLTGGEAVLLRQGVRERGNVLREALSYQIVTDRRNGQQTILVLEHEEASLPRTDGDDDVENNVNAGRGPVKGSSRSSERPKIKLQLEDDDAISAKETPSITNTTSQRARAPQIIVQDDDPEFDDYDEEDPDDDLDI</sequence>
<dbReference type="EMBL" id="OU594949">
    <property type="protein sequence ID" value="CAG9293344.1"/>
    <property type="molecule type" value="Genomic_DNA"/>
</dbReference>
<feature type="compositionally biased region" description="Polar residues" evidence="1">
    <location>
        <begin position="339"/>
        <end position="350"/>
    </location>
</feature>
<protein>
    <recommendedName>
        <fullName evidence="3">Elongator complex protein 5</fullName>
    </recommendedName>
</protein>